<comment type="subunit">
    <text evidence="5 14">Monomer.</text>
</comment>
<accession>A0A4P9VUE4</accession>
<evidence type="ECO:0000256" key="4">
    <source>
        <dbReference type="ARBA" id="ARBA00008982"/>
    </source>
</evidence>
<feature type="binding site" evidence="14 15">
    <location>
        <begin position="21"/>
        <end position="23"/>
    </location>
    <ligand>
        <name>substrate</name>
    </ligand>
</feature>
<name>A0A4P9VUE4_9GAMM</name>
<keyword evidence="8 14" id="KW-0963">Cytoplasm</keyword>
<feature type="binding site" evidence="15">
    <location>
        <position position="146"/>
    </location>
    <ligand>
        <name>(2R)-3-phosphoglycerate</name>
        <dbReference type="ChEBI" id="CHEBI:58272"/>
    </ligand>
</feature>
<dbReference type="GO" id="GO:0004618">
    <property type="term" value="F:phosphoglycerate kinase activity"/>
    <property type="evidence" value="ECO:0007669"/>
    <property type="project" value="UniProtKB-UniRule"/>
</dbReference>
<evidence type="ECO:0000256" key="17">
    <source>
        <dbReference type="RuleBase" id="RU000532"/>
    </source>
</evidence>
<keyword evidence="9 14" id="KW-0808">Transferase</keyword>
<feature type="binding site" evidence="15">
    <location>
        <position position="36"/>
    </location>
    <ligand>
        <name>(2R)-3-phosphoglycerate</name>
        <dbReference type="ChEBI" id="CHEBI:58272"/>
    </ligand>
</feature>
<feature type="binding site" evidence="14 16">
    <location>
        <position position="197"/>
    </location>
    <ligand>
        <name>ATP</name>
        <dbReference type="ChEBI" id="CHEBI:30616"/>
    </ligand>
</feature>
<dbReference type="InterPro" id="IPR001576">
    <property type="entry name" value="Phosphoglycerate_kinase"/>
</dbReference>
<evidence type="ECO:0000256" key="3">
    <source>
        <dbReference type="ARBA" id="ARBA00004838"/>
    </source>
</evidence>
<keyword evidence="12 14" id="KW-0067">ATP-binding</keyword>
<organism evidence="18 19">
    <name type="scientific">Zooshikella ganghwensis</name>
    <dbReference type="NCBI Taxonomy" id="202772"/>
    <lineage>
        <taxon>Bacteria</taxon>
        <taxon>Pseudomonadati</taxon>
        <taxon>Pseudomonadota</taxon>
        <taxon>Gammaproteobacteria</taxon>
        <taxon>Oceanospirillales</taxon>
        <taxon>Zooshikellaceae</taxon>
        <taxon>Zooshikella</taxon>
    </lineage>
</organism>
<evidence type="ECO:0000313" key="19">
    <source>
        <dbReference type="Proteomes" id="UP000257039"/>
    </source>
</evidence>
<evidence type="ECO:0000256" key="11">
    <source>
        <dbReference type="ARBA" id="ARBA00022777"/>
    </source>
</evidence>
<dbReference type="GO" id="GO:0006096">
    <property type="term" value="P:glycolytic process"/>
    <property type="evidence" value="ECO:0007669"/>
    <property type="project" value="UniProtKB-UniRule"/>
</dbReference>
<comment type="subcellular location">
    <subcellularLocation>
        <location evidence="2 14">Cytoplasm</location>
    </subcellularLocation>
</comment>
<evidence type="ECO:0000256" key="7">
    <source>
        <dbReference type="ARBA" id="ARBA00016471"/>
    </source>
</evidence>
<keyword evidence="13 14" id="KW-0324">Glycolysis</keyword>
<dbReference type="InterPro" id="IPR015911">
    <property type="entry name" value="Phosphoglycerate_kinase_CS"/>
</dbReference>
<feature type="binding site" evidence="14">
    <location>
        <position position="36"/>
    </location>
    <ligand>
        <name>substrate</name>
    </ligand>
</feature>
<comment type="catalytic activity">
    <reaction evidence="1 14 17">
        <text>(2R)-3-phosphoglycerate + ATP = (2R)-3-phospho-glyceroyl phosphate + ADP</text>
        <dbReference type="Rhea" id="RHEA:14801"/>
        <dbReference type="ChEBI" id="CHEBI:30616"/>
        <dbReference type="ChEBI" id="CHEBI:57604"/>
        <dbReference type="ChEBI" id="CHEBI:58272"/>
        <dbReference type="ChEBI" id="CHEBI:456216"/>
        <dbReference type="EC" id="2.7.2.3"/>
    </reaction>
</comment>
<comment type="caution">
    <text evidence="14">Lacks conserved residue(s) required for the propagation of feature annotation.</text>
</comment>
<dbReference type="Proteomes" id="UP000257039">
    <property type="component" value="Unassembled WGS sequence"/>
</dbReference>
<dbReference type="FunFam" id="3.40.50.1260:FF:000002">
    <property type="entry name" value="Phosphoglycerate kinase"/>
    <property type="match status" value="1"/>
</dbReference>
<feature type="binding site" evidence="15">
    <location>
        <position position="113"/>
    </location>
    <ligand>
        <name>(2R)-3-phosphoglycerate</name>
        <dbReference type="ChEBI" id="CHEBI:58272"/>
    </ligand>
</feature>
<dbReference type="SUPFAM" id="SSF53748">
    <property type="entry name" value="Phosphoglycerate kinase"/>
    <property type="match status" value="1"/>
</dbReference>
<dbReference type="PIRSF" id="PIRSF000724">
    <property type="entry name" value="Pgk"/>
    <property type="match status" value="1"/>
</dbReference>
<comment type="caution">
    <text evidence="18">The sequence shown here is derived from an EMBL/GenBank/DDBJ whole genome shotgun (WGS) entry which is preliminary data.</text>
</comment>
<evidence type="ECO:0000256" key="1">
    <source>
        <dbReference type="ARBA" id="ARBA00000642"/>
    </source>
</evidence>
<evidence type="ECO:0000256" key="15">
    <source>
        <dbReference type="PIRSR" id="PIRSR000724-1"/>
    </source>
</evidence>
<dbReference type="Pfam" id="PF00162">
    <property type="entry name" value="PGK"/>
    <property type="match status" value="1"/>
</dbReference>
<evidence type="ECO:0000256" key="6">
    <source>
        <dbReference type="ARBA" id="ARBA00013061"/>
    </source>
</evidence>
<dbReference type="UniPathway" id="UPA00109">
    <property type="reaction ID" value="UER00185"/>
</dbReference>
<keyword evidence="19" id="KW-1185">Reference proteome</keyword>
<evidence type="ECO:0000256" key="9">
    <source>
        <dbReference type="ARBA" id="ARBA00022679"/>
    </source>
</evidence>
<evidence type="ECO:0000256" key="12">
    <source>
        <dbReference type="ARBA" id="ARBA00022840"/>
    </source>
</evidence>
<sequence length="388" mass="40873">MTILKMTDLDLAGKRVLIREDLNVPIKNGKVASDARIMASLPTVKQAIAAGAKVMLMSHLGRPTEGEYAEEFSLAPVAEYMSEKLGQPVRLVKDWLDGVEVDAGEVVLLENVRFNKGEKKNDEALAKKMAALCDVYVMDAFGTAHRAQGSTHGVGQYAPVACAGPLLANELDALAKALLSPAKPVAAIVGGSKVSTKLTVLESLSNVVDQLIVGGGIANTFLAAAGKPVGKSLCEHDLIPEAKKLMAKTNIPLPVDVVTAKEFSESAEATIKSVDDVADDDMILDIGPETAKQFAELLAETKTIIWNGPVGVFEFDQFGEGTKALSLAIADSDAFSLAGGGDTLAAIDKYDIAEKVSYISTGGGAFLEFVEGKKLPAVAMLEERAQQS</sequence>
<evidence type="ECO:0000256" key="2">
    <source>
        <dbReference type="ARBA" id="ARBA00004496"/>
    </source>
</evidence>
<keyword evidence="11 14" id="KW-0418">Kinase</keyword>
<reference evidence="18 19" key="1">
    <citation type="submission" date="2017-04" db="EMBL/GenBank/DDBJ databases">
        <title>Draft genome sequence of Zooshikella ganghwensis VG4 isolated from Red Sea sediments.</title>
        <authorList>
            <person name="Rehman Z."/>
            <person name="Alam I."/>
            <person name="Kamau A."/>
            <person name="Bajic V."/>
            <person name="Leiknes T."/>
        </authorList>
    </citation>
    <scope>NUCLEOTIDE SEQUENCE [LARGE SCALE GENOMIC DNA]</scope>
    <source>
        <strain evidence="18 19">VG4</strain>
    </source>
</reference>
<feature type="binding site" evidence="14">
    <location>
        <position position="113"/>
    </location>
    <ligand>
        <name>substrate</name>
    </ligand>
</feature>
<feature type="binding site" evidence="14 15">
    <location>
        <begin position="59"/>
        <end position="62"/>
    </location>
    <ligand>
        <name>substrate</name>
    </ligand>
</feature>
<dbReference type="HAMAP" id="MF_00145">
    <property type="entry name" value="Phosphoglyc_kinase"/>
    <property type="match status" value="1"/>
</dbReference>
<dbReference type="AlphaFoldDB" id="A0A4P9VUE4"/>
<evidence type="ECO:0000256" key="5">
    <source>
        <dbReference type="ARBA" id="ARBA00011245"/>
    </source>
</evidence>
<comment type="pathway">
    <text evidence="3 14">Carbohydrate degradation; glycolysis; pyruvate from D-glyceraldehyde 3-phosphate: step 2/5.</text>
</comment>
<dbReference type="PRINTS" id="PR00477">
    <property type="entry name" value="PHGLYCKINASE"/>
</dbReference>
<evidence type="ECO:0000256" key="14">
    <source>
        <dbReference type="HAMAP-Rule" id="MF_00145"/>
    </source>
</evidence>
<evidence type="ECO:0000256" key="16">
    <source>
        <dbReference type="PIRSR" id="PIRSR000724-2"/>
    </source>
</evidence>
<dbReference type="GO" id="GO:0005829">
    <property type="term" value="C:cytosol"/>
    <property type="evidence" value="ECO:0007669"/>
    <property type="project" value="TreeGrafter"/>
</dbReference>
<dbReference type="InterPro" id="IPR015824">
    <property type="entry name" value="Phosphoglycerate_kinase_N"/>
</dbReference>
<proteinExistence type="inferred from homology"/>
<dbReference type="GO" id="GO:0006094">
    <property type="term" value="P:gluconeogenesis"/>
    <property type="evidence" value="ECO:0007669"/>
    <property type="project" value="TreeGrafter"/>
</dbReference>
<dbReference type="EC" id="2.7.2.3" evidence="6 14"/>
<dbReference type="Gene3D" id="3.40.50.1260">
    <property type="entry name" value="Phosphoglycerate kinase, N-terminal domain"/>
    <property type="match status" value="2"/>
</dbReference>
<comment type="similarity">
    <text evidence="4 14 17">Belongs to the phosphoglycerate kinase family.</text>
</comment>
<dbReference type="FunFam" id="3.40.50.1260:FF:000001">
    <property type="entry name" value="Phosphoglycerate kinase"/>
    <property type="match status" value="1"/>
</dbReference>
<evidence type="ECO:0000256" key="13">
    <source>
        <dbReference type="ARBA" id="ARBA00023152"/>
    </source>
</evidence>
<evidence type="ECO:0000313" key="18">
    <source>
        <dbReference type="EMBL" id="RDH46054.1"/>
    </source>
</evidence>
<feature type="binding site" evidence="14">
    <location>
        <position position="146"/>
    </location>
    <ligand>
        <name>substrate</name>
    </ligand>
</feature>
<dbReference type="EMBL" id="NDXW01000001">
    <property type="protein sequence ID" value="RDH46054.1"/>
    <property type="molecule type" value="Genomic_DNA"/>
</dbReference>
<keyword evidence="10 14" id="KW-0547">Nucleotide-binding</keyword>
<dbReference type="PANTHER" id="PTHR11406">
    <property type="entry name" value="PHOSPHOGLYCERATE KINASE"/>
    <property type="match status" value="1"/>
</dbReference>
<evidence type="ECO:0000256" key="10">
    <source>
        <dbReference type="ARBA" id="ARBA00022741"/>
    </source>
</evidence>
<dbReference type="PROSITE" id="PS00111">
    <property type="entry name" value="PGLYCERATE_KINASE"/>
    <property type="match status" value="1"/>
</dbReference>
<feature type="binding site" evidence="14 16">
    <location>
        <begin position="340"/>
        <end position="343"/>
    </location>
    <ligand>
        <name>ATP</name>
        <dbReference type="ChEBI" id="CHEBI:30616"/>
    </ligand>
</feature>
<feature type="binding site" evidence="14 16">
    <location>
        <position position="314"/>
    </location>
    <ligand>
        <name>ATP</name>
        <dbReference type="ChEBI" id="CHEBI:30616"/>
    </ligand>
</feature>
<dbReference type="PANTHER" id="PTHR11406:SF23">
    <property type="entry name" value="PHOSPHOGLYCERATE KINASE 1, CHLOROPLASTIC-RELATED"/>
    <property type="match status" value="1"/>
</dbReference>
<gene>
    <name evidence="14 18" type="primary">pgk</name>
    <name evidence="18" type="ORF">B9G39_22805</name>
</gene>
<dbReference type="GO" id="GO:0043531">
    <property type="term" value="F:ADP binding"/>
    <property type="evidence" value="ECO:0007669"/>
    <property type="project" value="TreeGrafter"/>
</dbReference>
<evidence type="ECO:0000256" key="8">
    <source>
        <dbReference type="ARBA" id="ARBA00022490"/>
    </source>
</evidence>
<dbReference type="RefSeq" id="WP_094788877.1">
    <property type="nucleotide sequence ID" value="NZ_NDXW01000001.1"/>
</dbReference>
<dbReference type="GO" id="GO:0005524">
    <property type="term" value="F:ATP binding"/>
    <property type="evidence" value="ECO:0007669"/>
    <property type="project" value="UniProtKB-KW"/>
</dbReference>
<protein>
    <recommendedName>
        <fullName evidence="7 14">Phosphoglycerate kinase</fullName>
        <ecNumber evidence="6 14">2.7.2.3</ecNumber>
    </recommendedName>
</protein>
<dbReference type="InterPro" id="IPR036043">
    <property type="entry name" value="Phosphoglycerate_kinase_sf"/>
</dbReference>